<dbReference type="InterPro" id="IPR040789">
    <property type="entry name" value="LPD11"/>
</dbReference>
<proteinExistence type="predicted"/>
<sequence length="83" mass="10126">MDDILNKDERFRYMLLDRMRTDCEYYLGNGGRNARELWAGDEQLQIEYMVALYNSFDEDSKPQWLTLDEIYEFKELMCDNSYK</sequence>
<protein>
    <recommendedName>
        <fullName evidence="1">Large polyvalent protein-associated domain-containing protein</fullName>
    </recommendedName>
</protein>
<dbReference type="RefSeq" id="WP_008790995.1">
    <property type="nucleotide sequence ID" value="NZ_CACRTL010000031.1"/>
</dbReference>
<evidence type="ECO:0000313" key="3">
    <source>
        <dbReference type="Proteomes" id="UP000261032"/>
    </source>
</evidence>
<dbReference type="AlphaFoldDB" id="A0A3E3EGS7"/>
<dbReference type="Pfam" id="PF18824">
    <property type="entry name" value="LPD11"/>
    <property type="match status" value="1"/>
</dbReference>
<evidence type="ECO:0000313" key="2">
    <source>
        <dbReference type="EMBL" id="RGD87107.1"/>
    </source>
</evidence>
<dbReference type="Proteomes" id="UP000261032">
    <property type="component" value="Unassembled WGS sequence"/>
</dbReference>
<name>A0A3E3EGS7_9FIRM</name>
<dbReference type="EMBL" id="QUSL01000001">
    <property type="protein sequence ID" value="RGD87107.1"/>
    <property type="molecule type" value="Genomic_DNA"/>
</dbReference>
<organism evidence="2 3">
    <name type="scientific">Thomasclavelia ramosa</name>
    <dbReference type="NCBI Taxonomy" id="1547"/>
    <lineage>
        <taxon>Bacteria</taxon>
        <taxon>Bacillati</taxon>
        <taxon>Bacillota</taxon>
        <taxon>Erysipelotrichia</taxon>
        <taxon>Erysipelotrichales</taxon>
        <taxon>Coprobacillaceae</taxon>
        <taxon>Thomasclavelia</taxon>
    </lineage>
</organism>
<evidence type="ECO:0000259" key="1">
    <source>
        <dbReference type="Pfam" id="PF18824"/>
    </source>
</evidence>
<feature type="domain" description="Large polyvalent protein-associated" evidence="1">
    <location>
        <begin position="10"/>
        <end position="77"/>
    </location>
</feature>
<comment type="caution">
    <text evidence="2">The sequence shown here is derived from an EMBL/GenBank/DDBJ whole genome shotgun (WGS) entry which is preliminary data.</text>
</comment>
<accession>A0A3E3EGS7</accession>
<gene>
    <name evidence="2" type="ORF">DXB93_00040</name>
</gene>
<reference evidence="2 3" key="1">
    <citation type="submission" date="2018-08" db="EMBL/GenBank/DDBJ databases">
        <title>A genome reference for cultivated species of the human gut microbiota.</title>
        <authorList>
            <person name="Zou Y."/>
            <person name="Xue W."/>
            <person name="Luo G."/>
        </authorList>
    </citation>
    <scope>NUCLEOTIDE SEQUENCE [LARGE SCALE GENOMIC DNA]</scope>
    <source>
        <strain evidence="2 3">OM06-4</strain>
    </source>
</reference>